<evidence type="ECO:0000313" key="4">
    <source>
        <dbReference type="EMBL" id="GEB32893.1"/>
    </source>
</evidence>
<dbReference type="InterPro" id="IPR001926">
    <property type="entry name" value="TrpB-like_PALP"/>
</dbReference>
<dbReference type="GO" id="GO:0008838">
    <property type="term" value="F:diaminopropionate ammonia-lyase activity"/>
    <property type="evidence" value="ECO:0007669"/>
    <property type="project" value="InterPro"/>
</dbReference>
<dbReference type="PANTHER" id="PTHR42937">
    <property type="match status" value="1"/>
</dbReference>
<gene>
    <name evidence="4" type="primary">dpaL</name>
    <name evidence="4" type="ORF">BPA01_24730</name>
</gene>
<sequence>MSAEKTIRAVANTKKQRGSQAERQAIPVFLSAEETQPARDFHASCPVYAPTPLVPLPQLARELGVGHLLVKDESLRFGLNAFKVLGASYAMARYLYAKLGHTPEGMSFAALGEEEARRQIGEVTFVTATDGNHGRAVAWAARELGQRAVVYLPKGSTAERVEAIRSLGAQAHVINGNYDEAVRLSEKVARERGWQVVQDTAWEGYTTIPGWIMQGYATMAAEAREQLAALLPDKKPTHLFLQAGVGSMAAAVLGHFVAEAGGEELVSVIVEPHAANCMVLSAEAADGEPQVAHGELATIMAGLACGEPNPVAWEILRDHADFFVSCPDFIAANGVRMLAAPKAGDPQVISGESGAVGVGLLAALMNKPEYRGLAKQLGLNEESVVLCFSTEGDTDQDSYRRIVWEGACSADDK</sequence>
<dbReference type="NCBIfam" id="TIGR03528">
    <property type="entry name" value="2_3_DAP_am_ly"/>
    <property type="match status" value="1"/>
</dbReference>
<comment type="cofactor">
    <cofactor evidence="1">
        <name>pyridoxal 5'-phosphate</name>
        <dbReference type="ChEBI" id="CHEBI:597326"/>
    </cofactor>
</comment>
<dbReference type="EMBL" id="BJMH01000010">
    <property type="protein sequence ID" value="GEB32893.1"/>
    <property type="molecule type" value="Genomic_DNA"/>
</dbReference>
<dbReference type="Pfam" id="PF00291">
    <property type="entry name" value="PALP"/>
    <property type="match status" value="1"/>
</dbReference>
<dbReference type="SUPFAM" id="SSF53686">
    <property type="entry name" value="Tryptophan synthase beta subunit-like PLP-dependent enzymes"/>
    <property type="match status" value="1"/>
</dbReference>
<protein>
    <submittedName>
        <fullName evidence="4">PLP-dependent lyase/thiolase</fullName>
    </submittedName>
</protein>
<dbReference type="InterPro" id="IPR036052">
    <property type="entry name" value="TrpB-like_PALP_sf"/>
</dbReference>
<keyword evidence="5" id="KW-1185">Reference proteome</keyword>
<comment type="caution">
    <text evidence="4">The sequence shown here is derived from an EMBL/GenBank/DDBJ whole genome shotgun (WGS) entry which is preliminary data.</text>
</comment>
<dbReference type="NCBIfam" id="TIGR01747">
    <property type="entry name" value="diampropi_NH3ly"/>
    <property type="match status" value="1"/>
</dbReference>
<dbReference type="InterPro" id="IPR010081">
    <property type="entry name" value="DiNH2opropionate_NH3_lyase"/>
</dbReference>
<dbReference type="NCBIfam" id="NF006058">
    <property type="entry name" value="PRK08206.1"/>
    <property type="match status" value="1"/>
</dbReference>
<keyword evidence="4" id="KW-0456">Lyase</keyword>
<proteinExistence type="predicted"/>
<dbReference type="STRING" id="54914.AV540_11000"/>
<dbReference type="AlphaFoldDB" id="A0A4Y3PHH8"/>
<dbReference type="CDD" id="cd00640">
    <property type="entry name" value="Trp-synth-beta_II"/>
    <property type="match status" value="1"/>
</dbReference>
<keyword evidence="2" id="KW-0663">Pyridoxal phosphate</keyword>
<name>A0A4Y3PHH8_BREPA</name>
<dbReference type="GO" id="GO:0030170">
    <property type="term" value="F:pyridoxal phosphate binding"/>
    <property type="evidence" value="ECO:0007669"/>
    <property type="project" value="InterPro"/>
</dbReference>
<dbReference type="InterPro" id="IPR019871">
    <property type="entry name" value="DiNH2propionate_NH3-lyase_sub"/>
</dbReference>
<evidence type="ECO:0000256" key="1">
    <source>
        <dbReference type="ARBA" id="ARBA00001933"/>
    </source>
</evidence>
<reference evidence="4 5" key="1">
    <citation type="submission" date="2019-06" db="EMBL/GenBank/DDBJ databases">
        <title>Whole genome shotgun sequence of Brevibacillus parabrevis NBRC 12334.</title>
        <authorList>
            <person name="Hosoyama A."/>
            <person name="Uohara A."/>
            <person name="Ohji S."/>
            <person name="Ichikawa N."/>
        </authorList>
    </citation>
    <scope>NUCLEOTIDE SEQUENCE [LARGE SCALE GENOMIC DNA]</scope>
    <source>
        <strain evidence="4 5">NBRC 12334</strain>
    </source>
</reference>
<dbReference type="GO" id="GO:1901605">
    <property type="term" value="P:alpha-amino acid metabolic process"/>
    <property type="evidence" value="ECO:0007669"/>
    <property type="project" value="UniProtKB-ARBA"/>
</dbReference>
<evidence type="ECO:0000259" key="3">
    <source>
        <dbReference type="Pfam" id="PF00291"/>
    </source>
</evidence>
<dbReference type="Gene3D" id="3.40.50.1100">
    <property type="match status" value="3"/>
</dbReference>
<evidence type="ECO:0000256" key="2">
    <source>
        <dbReference type="ARBA" id="ARBA00022898"/>
    </source>
</evidence>
<feature type="domain" description="Tryptophan synthase beta chain-like PALP" evidence="3">
    <location>
        <begin position="48"/>
        <end position="366"/>
    </location>
</feature>
<accession>A0A4Y3PHH8</accession>
<organism evidence="4 5">
    <name type="scientific">Brevibacillus parabrevis</name>
    <dbReference type="NCBI Taxonomy" id="54914"/>
    <lineage>
        <taxon>Bacteria</taxon>
        <taxon>Bacillati</taxon>
        <taxon>Bacillota</taxon>
        <taxon>Bacilli</taxon>
        <taxon>Bacillales</taxon>
        <taxon>Paenibacillaceae</taxon>
        <taxon>Brevibacillus</taxon>
    </lineage>
</organism>
<dbReference type="Proteomes" id="UP000316882">
    <property type="component" value="Unassembled WGS sequence"/>
</dbReference>
<evidence type="ECO:0000313" key="5">
    <source>
        <dbReference type="Proteomes" id="UP000316882"/>
    </source>
</evidence>
<dbReference type="PANTHER" id="PTHR42937:SF1">
    <property type="entry name" value="DIAMINOPROPIONATE AMMONIA-LYASE"/>
    <property type="match status" value="1"/>
</dbReference>
<dbReference type="RefSeq" id="WP_122963964.1">
    <property type="nucleotide sequence ID" value="NZ_BJMH01000010.1"/>
</dbReference>